<dbReference type="VEuPathDB" id="FungiDB:ASPNIDRAFT2_45102"/>
<organism evidence="3 4">
    <name type="scientific">Aspergillus niger</name>
    <dbReference type="NCBI Taxonomy" id="5061"/>
    <lineage>
        <taxon>Eukaryota</taxon>
        <taxon>Fungi</taxon>
        <taxon>Dikarya</taxon>
        <taxon>Ascomycota</taxon>
        <taxon>Pezizomycotina</taxon>
        <taxon>Eurotiomycetes</taxon>
        <taxon>Eurotiomycetidae</taxon>
        <taxon>Eurotiales</taxon>
        <taxon>Aspergillaceae</taxon>
        <taxon>Aspergillus</taxon>
        <taxon>Aspergillus subgen. Circumdati</taxon>
    </lineage>
</organism>
<dbReference type="VEuPathDB" id="FungiDB:M747DRAFT_351023"/>
<feature type="region of interest" description="Disordered" evidence="2">
    <location>
        <begin position="182"/>
        <end position="206"/>
    </location>
</feature>
<protein>
    <submittedName>
        <fullName evidence="3">FAD dependent oxidoreductase family protein</fullName>
    </submittedName>
</protein>
<evidence type="ECO:0000256" key="2">
    <source>
        <dbReference type="SAM" id="MobiDB-lite"/>
    </source>
</evidence>
<feature type="compositionally biased region" description="Basic and acidic residues" evidence="2">
    <location>
        <begin position="182"/>
        <end position="194"/>
    </location>
</feature>
<reference evidence="4" key="1">
    <citation type="submission" date="2018-10" db="EMBL/GenBank/DDBJ databases">
        <title>FDA dAtabase for Regulatory Grade micrObial Sequences (FDA-ARGOS): Supporting development and validation of Infectious Disease Dx tests.</title>
        <authorList>
            <person name="Kerrigan L."/>
            <person name="Tallon L."/>
            <person name="Sadzewicz L."/>
            <person name="Sengamalay N."/>
            <person name="Ott S."/>
            <person name="Godinez A."/>
            <person name="Nagaraj S."/>
            <person name="Vavikolanu K."/>
            <person name="Nadendla S."/>
            <person name="George J."/>
            <person name="Sichtig H."/>
        </authorList>
    </citation>
    <scope>NUCLEOTIDE SEQUENCE [LARGE SCALE GENOMIC DNA]</scope>
    <source>
        <strain evidence="4">FDAARGOS_311</strain>
    </source>
</reference>
<accession>A0A505IH41</accession>
<proteinExistence type="predicted"/>
<keyword evidence="1" id="KW-0175">Coiled coil</keyword>
<dbReference type="VEuPathDB" id="FungiDB:An17g00610"/>
<feature type="coiled-coil region" evidence="1">
    <location>
        <begin position="54"/>
        <end position="83"/>
    </location>
</feature>
<dbReference type="VEuPathDB" id="FungiDB:ATCC64974_64630"/>
<evidence type="ECO:0000313" key="3">
    <source>
        <dbReference type="EMBL" id="TPR10758.1"/>
    </source>
</evidence>
<name>A0A505IH41_ASPNG</name>
<sequence length="206" mass="24741">MRFWSWLRGEPRREYYYKKRLQEIKDHIGYDTPKDPVKKWISEFNDEETLGFAIIQRQRRLENEKKTAEEQQQREERRQFRRRRCEQCRYQEEMCSACHEATQAADVPPPYSSRSPEDFKQDLAKLREEFSSPMKLSTVYGINLTSIYLFISPRRLQSDGFYRRPGGVGDYLDKCHNLRNHGSEAQDDDLERRVKVYTGGKGDKRR</sequence>
<comment type="caution">
    <text evidence="3">The sequence shown here is derived from an EMBL/GenBank/DDBJ whole genome shotgun (WGS) entry which is preliminary data.</text>
</comment>
<evidence type="ECO:0000313" key="4">
    <source>
        <dbReference type="Proteomes" id="UP000197666"/>
    </source>
</evidence>
<dbReference type="AlphaFoldDB" id="A0A505IH41"/>
<dbReference type="EMBL" id="NKJJ02000012">
    <property type="protein sequence ID" value="TPR10758.1"/>
    <property type="molecule type" value="Genomic_DNA"/>
</dbReference>
<dbReference type="Proteomes" id="UP000197666">
    <property type="component" value="Unassembled WGS sequence"/>
</dbReference>
<evidence type="ECO:0000256" key="1">
    <source>
        <dbReference type="SAM" id="Coils"/>
    </source>
</evidence>
<gene>
    <name evidence="3" type="ORF">CAN33_0035940</name>
</gene>